<dbReference type="Proteomes" id="UP000547011">
    <property type="component" value="Unassembled WGS sequence"/>
</dbReference>
<comment type="pathway">
    <text evidence="1">Bacterial outer membrane biogenesis; LPS O-antigen biosynthesis.</text>
</comment>
<comment type="similarity">
    <text evidence="2">Belongs to the NAD(P)-dependent epimerase/dehydratase family.</text>
</comment>
<proteinExistence type="inferred from homology"/>
<evidence type="ECO:0000256" key="1">
    <source>
        <dbReference type="ARBA" id="ARBA00005125"/>
    </source>
</evidence>
<dbReference type="Gene3D" id="3.40.50.720">
    <property type="entry name" value="NAD(P)-binding Rossmann-like Domain"/>
    <property type="match status" value="1"/>
</dbReference>
<evidence type="ECO:0000259" key="3">
    <source>
        <dbReference type="Pfam" id="PF01370"/>
    </source>
</evidence>
<evidence type="ECO:0000313" key="5">
    <source>
        <dbReference type="Proteomes" id="UP000547011"/>
    </source>
</evidence>
<evidence type="ECO:0000256" key="2">
    <source>
        <dbReference type="ARBA" id="ARBA00007637"/>
    </source>
</evidence>
<protein>
    <submittedName>
        <fullName evidence="4">Nucleoside-diphosphate-sugar epimerase</fullName>
    </submittedName>
</protein>
<dbReference type="InterPro" id="IPR002347">
    <property type="entry name" value="SDR_fam"/>
</dbReference>
<keyword evidence="5" id="KW-1185">Reference proteome</keyword>
<sequence>MKVLVTGGAGLVGMALRRHLQAAGHSVLATDITDFSRHDPDLFLADLNDHARLEQMVVEGEVQAIVHAGGISGPLMQREFPRSVMRINVDSTVFLLDLARRHRIGRLMLMSSHVVYGHSDKVVVSEEDAVHPGTTYAASKVAGEALVESFAREFGISAAALRLTRVYGPHRRANCYLRQAIEDSFVGRTTIIPCDPSFPYHFLSVEDVAGATLAALAAEKLDHSTYNVGSGEVLTMDAVRNIILAVVPGARIELVEGRDPAPEVQNDFSLRRMAEDAGWRPQYPLSAGFANYYRRALADGKVMQ</sequence>
<comment type="caution">
    <text evidence="4">The sequence shown here is derived from an EMBL/GenBank/DDBJ whole genome shotgun (WGS) entry which is preliminary data.</text>
</comment>
<gene>
    <name evidence="4" type="ORF">GGR20_003599</name>
</gene>
<dbReference type="EMBL" id="JACIEW010000013">
    <property type="protein sequence ID" value="MBB4053928.1"/>
    <property type="molecule type" value="Genomic_DNA"/>
</dbReference>
<name>A0A7W6IQH7_9HYPH</name>
<dbReference type="RefSeq" id="WP_183312676.1">
    <property type="nucleotide sequence ID" value="NZ_JACIEW010000013.1"/>
</dbReference>
<dbReference type="InterPro" id="IPR001509">
    <property type="entry name" value="Epimerase_deHydtase"/>
</dbReference>
<dbReference type="AlphaFoldDB" id="A0A7W6IQH7"/>
<dbReference type="InterPro" id="IPR020904">
    <property type="entry name" value="Sc_DH/Rdtase_CS"/>
</dbReference>
<dbReference type="InterPro" id="IPR036291">
    <property type="entry name" value="NAD(P)-bd_dom_sf"/>
</dbReference>
<dbReference type="CDD" id="cd08946">
    <property type="entry name" value="SDR_e"/>
    <property type="match status" value="1"/>
</dbReference>
<dbReference type="PROSITE" id="PS00061">
    <property type="entry name" value="ADH_SHORT"/>
    <property type="match status" value="1"/>
</dbReference>
<feature type="domain" description="NAD-dependent epimerase/dehydratase" evidence="3">
    <location>
        <begin position="3"/>
        <end position="229"/>
    </location>
</feature>
<organism evidence="4 5">
    <name type="scientific">Devosia subaequoris</name>
    <dbReference type="NCBI Taxonomy" id="395930"/>
    <lineage>
        <taxon>Bacteria</taxon>
        <taxon>Pseudomonadati</taxon>
        <taxon>Pseudomonadota</taxon>
        <taxon>Alphaproteobacteria</taxon>
        <taxon>Hyphomicrobiales</taxon>
        <taxon>Devosiaceae</taxon>
        <taxon>Devosia</taxon>
    </lineage>
</organism>
<accession>A0A7W6IQH7</accession>
<reference evidence="4 5" key="1">
    <citation type="submission" date="2020-08" db="EMBL/GenBank/DDBJ databases">
        <title>Genomic Encyclopedia of Type Strains, Phase IV (KMG-IV): sequencing the most valuable type-strain genomes for metagenomic binning, comparative biology and taxonomic classification.</title>
        <authorList>
            <person name="Goeker M."/>
        </authorList>
    </citation>
    <scope>NUCLEOTIDE SEQUENCE [LARGE SCALE GENOMIC DNA]</scope>
    <source>
        <strain evidence="4 5">DSM 23447</strain>
    </source>
</reference>
<dbReference type="SUPFAM" id="SSF51735">
    <property type="entry name" value="NAD(P)-binding Rossmann-fold domains"/>
    <property type="match status" value="1"/>
</dbReference>
<dbReference type="PRINTS" id="PR00081">
    <property type="entry name" value="GDHRDH"/>
</dbReference>
<evidence type="ECO:0000313" key="4">
    <source>
        <dbReference type="EMBL" id="MBB4053928.1"/>
    </source>
</evidence>
<dbReference type="Pfam" id="PF01370">
    <property type="entry name" value="Epimerase"/>
    <property type="match status" value="1"/>
</dbReference>
<dbReference type="PANTHER" id="PTHR43000">
    <property type="entry name" value="DTDP-D-GLUCOSE 4,6-DEHYDRATASE-RELATED"/>
    <property type="match status" value="1"/>
</dbReference>